<accession>A0ABN0QSD1</accession>
<evidence type="ECO:0000313" key="4">
    <source>
        <dbReference type="Proteomes" id="UP000020681"/>
    </source>
</evidence>
<dbReference type="PANTHER" id="PTHR30566:SF25">
    <property type="entry name" value="INNER MEMBRANE PROTEIN"/>
    <property type="match status" value="1"/>
</dbReference>
<keyword evidence="1" id="KW-0472">Membrane</keyword>
<keyword evidence="4" id="KW-1185">Reference proteome</keyword>
<feature type="transmembrane region" description="Helical" evidence="1">
    <location>
        <begin position="6"/>
        <end position="29"/>
    </location>
</feature>
<comment type="caution">
    <text evidence="3">The sequence shown here is derived from an EMBL/GenBank/DDBJ whole genome shotgun (WGS) entry which is preliminary data.</text>
</comment>
<dbReference type="Pfam" id="PF00924">
    <property type="entry name" value="MS_channel_2nd"/>
    <property type="match status" value="1"/>
</dbReference>
<evidence type="ECO:0000259" key="2">
    <source>
        <dbReference type="Pfam" id="PF00924"/>
    </source>
</evidence>
<keyword evidence="1" id="KW-1133">Transmembrane helix</keyword>
<evidence type="ECO:0000256" key="1">
    <source>
        <dbReference type="SAM" id="Phobius"/>
    </source>
</evidence>
<gene>
    <name evidence="3" type="ORF">I551_6012</name>
</gene>
<organism evidence="3 4">
    <name type="scientific">Mycobacterium ulcerans str. Harvey</name>
    <dbReference type="NCBI Taxonomy" id="1299332"/>
    <lineage>
        <taxon>Bacteria</taxon>
        <taxon>Bacillati</taxon>
        <taxon>Actinomycetota</taxon>
        <taxon>Actinomycetes</taxon>
        <taxon>Mycobacteriales</taxon>
        <taxon>Mycobacteriaceae</taxon>
        <taxon>Mycobacterium</taxon>
        <taxon>Mycobacterium ulcerans group</taxon>
    </lineage>
</organism>
<dbReference type="Proteomes" id="UP000020681">
    <property type="component" value="Unassembled WGS sequence"/>
</dbReference>
<dbReference type="PANTHER" id="PTHR30566">
    <property type="entry name" value="YNAI-RELATED MECHANOSENSITIVE ION CHANNEL"/>
    <property type="match status" value="1"/>
</dbReference>
<proteinExistence type="predicted"/>
<dbReference type="Gene3D" id="1.10.287.1260">
    <property type="match status" value="1"/>
</dbReference>
<dbReference type="InterPro" id="IPR006685">
    <property type="entry name" value="MscS_channel_2nd"/>
</dbReference>
<evidence type="ECO:0000313" key="3">
    <source>
        <dbReference type="EMBL" id="EUA87619.1"/>
    </source>
</evidence>
<keyword evidence="1" id="KW-0812">Transmembrane</keyword>
<sequence>MILSFVWGVRIGGLFTALGVTSVVIGLMLQNSVSQIVSGLFMLFEQPFQIDDWLDTTTTRGRIVEVNWRAVRIETGSGLRITRTRYWRAHRSPT</sequence>
<reference evidence="3 4" key="1">
    <citation type="submission" date="2014-01" db="EMBL/GenBank/DDBJ databases">
        <authorList>
            <person name="Dobos K."/>
            <person name="Lenaerts A."/>
            <person name="Ordway D."/>
            <person name="DeGroote M.A."/>
            <person name="Parker T."/>
            <person name="Sizemore C."/>
            <person name="Tallon L.J."/>
            <person name="Sadzewicz L.K."/>
            <person name="Sengamalay N."/>
            <person name="Fraser C.M."/>
            <person name="Hine E."/>
            <person name="Shefchek K.A."/>
            <person name="Das S.P."/>
            <person name="Tettelin H."/>
        </authorList>
    </citation>
    <scope>NUCLEOTIDE SEQUENCE [LARGE SCALE GENOMIC DNA]</scope>
    <source>
        <strain evidence="3 4">Harvey</strain>
    </source>
</reference>
<feature type="domain" description="Mechanosensitive ion channel MscS" evidence="2">
    <location>
        <begin position="31"/>
        <end position="81"/>
    </location>
</feature>
<dbReference type="EMBL" id="JAOL01000160">
    <property type="protein sequence ID" value="EUA87619.1"/>
    <property type="molecule type" value="Genomic_DNA"/>
</dbReference>
<dbReference type="SUPFAM" id="SSF50182">
    <property type="entry name" value="Sm-like ribonucleoproteins"/>
    <property type="match status" value="1"/>
</dbReference>
<protein>
    <submittedName>
        <fullName evidence="3">Mechanosensitive ion channel family protein</fullName>
    </submittedName>
</protein>
<name>A0ABN0QSD1_MYCUL</name>
<dbReference type="InterPro" id="IPR010920">
    <property type="entry name" value="LSM_dom_sf"/>
</dbReference>